<dbReference type="CDD" id="cd00586">
    <property type="entry name" value="4HBT"/>
    <property type="match status" value="1"/>
</dbReference>
<dbReference type="SUPFAM" id="SSF54637">
    <property type="entry name" value="Thioesterase/thiol ester dehydrase-isomerase"/>
    <property type="match status" value="1"/>
</dbReference>
<dbReference type="Gene3D" id="3.10.129.10">
    <property type="entry name" value="Hotdog Thioesterase"/>
    <property type="match status" value="1"/>
</dbReference>
<dbReference type="EMBL" id="CP042301">
    <property type="protein sequence ID" value="QDZ00938.1"/>
    <property type="molecule type" value="Genomic_DNA"/>
</dbReference>
<evidence type="ECO:0000313" key="2">
    <source>
        <dbReference type="EMBL" id="QDZ00938.1"/>
    </source>
</evidence>
<proteinExistence type="predicted"/>
<dbReference type="RefSeq" id="WP_146299583.1">
    <property type="nucleotide sequence ID" value="NZ_CP042301.2"/>
</dbReference>
<organism evidence="2 3">
    <name type="scientific">Nitratireductor mangrovi</name>
    <dbReference type="NCBI Taxonomy" id="2599600"/>
    <lineage>
        <taxon>Bacteria</taxon>
        <taxon>Pseudomonadati</taxon>
        <taxon>Pseudomonadota</taxon>
        <taxon>Alphaproteobacteria</taxon>
        <taxon>Hyphomicrobiales</taxon>
        <taxon>Phyllobacteriaceae</taxon>
        <taxon>Nitratireductor</taxon>
    </lineage>
</organism>
<name>A0A5B8L075_9HYPH</name>
<reference evidence="2" key="1">
    <citation type="submission" date="2020-04" db="EMBL/GenBank/DDBJ databases">
        <title>Nitratireductor sp. nov. isolated from mangrove soil.</title>
        <authorList>
            <person name="Ye Y."/>
        </authorList>
    </citation>
    <scope>NUCLEOTIDE SEQUENCE</scope>
    <source>
        <strain evidence="2">SY7</strain>
    </source>
</reference>
<dbReference type="OrthoDB" id="7204167at2"/>
<evidence type="ECO:0000259" key="1">
    <source>
        <dbReference type="Pfam" id="PF03061"/>
    </source>
</evidence>
<dbReference type="Pfam" id="PF03061">
    <property type="entry name" value="4HBT"/>
    <property type="match status" value="1"/>
</dbReference>
<feature type="domain" description="Thioesterase" evidence="1">
    <location>
        <begin position="21"/>
        <end position="100"/>
    </location>
</feature>
<evidence type="ECO:0000313" key="3">
    <source>
        <dbReference type="Proteomes" id="UP000321389"/>
    </source>
</evidence>
<dbReference type="KEGG" id="niy:FQ775_11405"/>
<dbReference type="GO" id="GO:0016790">
    <property type="term" value="F:thiolester hydrolase activity"/>
    <property type="evidence" value="ECO:0007669"/>
    <property type="project" value="UniProtKB-ARBA"/>
</dbReference>
<dbReference type="InterPro" id="IPR029069">
    <property type="entry name" value="HotDog_dom_sf"/>
</dbReference>
<protein>
    <submittedName>
        <fullName evidence="2">Acyl-CoA thioesterase</fullName>
    </submittedName>
</protein>
<accession>A0A5B8L075</accession>
<dbReference type="AlphaFoldDB" id="A0A5B8L075"/>
<keyword evidence="3" id="KW-1185">Reference proteome</keyword>
<dbReference type="InterPro" id="IPR006683">
    <property type="entry name" value="Thioestr_dom"/>
</dbReference>
<gene>
    <name evidence="2" type="ORF">FQ775_11405</name>
</gene>
<dbReference type="Proteomes" id="UP000321389">
    <property type="component" value="Chromosome"/>
</dbReference>
<sequence length="137" mass="15329">MSQHAFLNQIRISFGDCDPAGIVFYPNYYRWFDATCHAWFRTAGGHEALCRTLGAIGIGLVDSGAAFRSPASDGDLLDLALDVEEWRNKTVRLRYVGRIGERIAVEGFEIRALLMRDGNRLRAGEMTPLRAIMDGSY</sequence>